<dbReference type="GO" id="GO:0005930">
    <property type="term" value="C:axoneme"/>
    <property type="evidence" value="ECO:0007669"/>
    <property type="project" value="UniProtKB-SubCell"/>
</dbReference>
<feature type="domain" description="CAP-Gly" evidence="5">
    <location>
        <begin position="26"/>
        <end position="54"/>
    </location>
</feature>
<dbReference type="InterPro" id="IPR032675">
    <property type="entry name" value="LRR_dom_sf"/>
</dbReference>
<dbReference type="PANTHER" id="PTHR18849">
    <property type="entry name" value="LEUCINE RICH REPEAT PROTEIN"/>
    <property type="match status" value="1"/>
</dbReference>
<dbReference type="Gene3D" id="3.80.10.10">
    <property type="entry name" value="Ribonuclease Inhibitor"/>
    <property type="match status" value="2"/>
</dbReference>
<evidence type="ECO:0000313" key="6">
    <source>
        <dbReference type="EMBL" id="KAK9812378.1"/>
    </source>
</evidence>
<organism evidence="6 7">
    <name type="scientific">Symbiochloris irregularis</name>
    <dbReference type="NCBI Taxonomy" id="706552"/>
    <lineage>
        <taxon>Eukaryota</taxon>
        <taxon>Viridiplantae</taxon>
        <taxon>Chlorophyta</taxon>
        <taxon>core chlorophytes</taxon>
        <taxon>Trebouxiophyceae</taxon>
        <taxon>Trebouxiales</taxon>
        <taxon>Trebouxiaceae</taxon>
        <taxon>Symbiochloris</taxon>
    </lineage>
</organism>
<evidence type="ECO:0000259" key="5">
    <source>
        <dbReference type="PROSITE" id="PS50245"/>
    </source>
</evidence>
<dbReference type="Gene3D" id="3.10.20.90">
    <property type="entry name" value="Phosphatidylinositol 3-kinase Catalytic Subunit, Chain A, domain 1"/>
    <property type="match status" value="1"/>
</dbReference>
<dbReference type="SUPFAM" id="SSF52075">
    <property type="entry name" value="Outer arm dynein light chain 1"/>
    <property type="match status" value="1"/>
</dbReference>
<dbReference type="GO" id="GO:0007010">
    <property type="term" value="P:cytoskeleton organization"/>
    <property type="evidence" value="ECO:0007669"/>
    <property type="project" value="TreeGrafter"/>
</dbReference>
<name>A0AAW1PW32_9CHLO</name>
<dbReference type="SMART" id="SM01052">
    <property type="entry name" value="CAP_GLY"/>
    <property type="match status" value="1"/>
</dbReference>
<dbReference type="Pfam" id="PF01302">
    <property type="entry name" value="CAP_GLY"/>
    <property type="match status" value="1"/>
</dbReference>
<keyword evidence="7" id="KW-1185">Reference proteome</keyword>
<dbReference type="InterPro" id="IPR029071">
    <property type="entry name" value="Ubiquitin-like_domsf"/>
</dbReference>
<accession>A0AAW1PW32</accession>
<keyword evidence="4" id="KW-0143">Chaperone</keyword>
<dbReference type="SUPFAM" id="SSF54236">
    <property type="entry name" value="Ubiquitin-like"/>
    <property type="match status" value="1"/>
</dbReference>
<comment type="caution">
    <text evidence="6">The sequence shown here is derived from an EMBL/GenBank/DDBJ whole genome shotgun (WGS) entry which is preliminary data.</text>
</comment>
<dbReference type="Proteomes" id="UP001465755">
    <property type="component" value="Unassembled WGS sequence"/>
</dbReference>
<gene>
    <name evidence="6" type="ORF">WJX73_006240</name>
</gene>
<protein>
    <recommendedName>
        <fullName evidence="5">CAP-Gly domain-containing protein</fullName>
    </recommendedName>
</protein>
<evidence type="ECO:0000313" key="7">
    <source>
        <dbReference type="Proteomes" id="UP001465755"/>
    </source>
</evidence>
<keyword evidence="2" id="KW-0433">Leucine-rich repeat</keyword>
<comment type="subcellular location">
    <subcellularLocation>
        <location evidence="1">Cytoplasm</location>
        <location evidence="1">Cytoskeleton</location>
        <location evidence="1">Cilium axoneme</location>
    </subcellularLocation>
</comment>
<dbReference type="EMBL" id="JALJOQ010000007">
    <property type="protein sequence ID" value="KAK9812378.1"/>
    <property type="molecule type" value="Genomic_DNA"/>
</dbReference>
<dbReference type="PROSITE" id="PS50245">
    <property type="entry name" value="CAP_GLY_2"/>
    <property type="match status" value="1"/>
</dbReference>
<reference evidence="6 7" key="1">
    <citation type="journal article" date="2024" name="Nat. Commun.">
        <title>Phylogenomics reveals the evolutionary origins of lichenization in chlorophyte algae.</title>
        <authorList>
            <person name="Puginier C."/>
            <person name="Libourel C."/>
            <person name="Otte J."/>
            <person name="Skaloud P."/>
            <person name="Haon M."/>
            <person name="Grisel S."/>
            <person name="Petersen M."/>
            <person name="Berrin J.G."/>
            <person name="Delaux P.M."/>
            <person name="Dal Grande F."/>
            <person name="Keller J."/>
        </authorList>
    </citation>
    <scope>NUCLEOTIDE SEQUENCE [LARGE SCALE GENOMIC DNA]</scope>
    <source>
        <strain evidence="6 7">SAG 2036</strain>
    </source>
</reference>
<dbReference type="Pfam" id="PF13855">
    <property type="entry name" value="LRR_8"/>
    <property type="match status" value="1"/>
</dbReference>
<dbReference type="AlphaFoldDB" id="A0AAW1PW32"/>
<dbReference type="InterPro" id="IPR000938">
    <property type="entry name" value="CAP-Gly_domain"/>
</dbReference>
<sequence>MVTPSVPELGARVRVDSQGATIRYVGEVAGQSGSWVGLEWDLEARGKHDGSTGGGQLDQLLAANLTSCSVATVGAPGELAVIAPSLSELELASNPLRDWEETLVLNGTGISWQQVQAIECYLPDLAELHLCSNDLEGPDRALSGFQKLTVLSLDHNSMKTWAAVAALGSLPSLVSLSLAANNICSIEPLPPGSTQSAGGTGPFQRLQTLLLADNALSAWSCVDALDTFPALQEVRLTGNAVFSQPNARAEVIARVGALSRLNGSSITRPERKDAELQYLRTLTAHLEAAGLDSAAGKAMAAANPRLKSLQDKFGNVGAAAINQKQGSVMRAGLVTLNLRCESSGSTHTKRLPGSLTIGKLKVLCERLFRIPVQAQVLTLHEEGRQPAAFGEDDGTTISMFDIQGTAEVTVQQQDLQADAAAAALAKKEAKEQHEGRMRQHDKDIELMKRIQEQHYTLSTTE</sequence>
<evidence type="ECO:0000256" key="1">
    <source>
        <dbReference type="ARBA" id="ARBA00004430"/>
    </source>
</evidence>
<evidence type="ECO:0000256" key="2">
    <source>
        <dbReference type="ARBA" id="ARBA00022614"/>
    </source>
</evidence>
<dbReference type="InterPro" id="IPR001611">
    <property type="entry name" value="Leu-rich_rpt"/>
</dbReference>
<evidence type="ECO:0000256" key="3">
    <source>
        <dbReference type="ARBA" id="ARBA00022737"/>
    </source>
</evidence>
<dbReference type="Gene3D" id="2.30.30.190">
    <property type="entry name" value="CAP Gly-rich-like domain"/>
    <property type="match status" value="1"/>
</dbReference>
<dbReference type="InterPro" id="IPR036859">
    <property type="entry name" value="CAP-Gly_dom_sf"/>
</dbReference>
<evidence type="ECO:0000256" key="4">
    <source>
        <dbReference type="ARBA" id="ARBA00023186"/>
    </source>
</evidence>
<keyword evidence="3" id="KW-0677">Repeat</keyword>
<dbReference type="PANTHER" id="PTHR18849:SF0">
    <property type="entry name" value="CILIA- AND FLAGELLA-ASSOCIATED PROTEIN 410-RELATED"/>
    <property type="match status" value="1"/>
</dbReference>
<dbReference type="SUPFAM" id="SSF74924">
    <property type="entry name" value="Cap-Gly domain"/>
    <property type="match status" value="1"/>
</dbReference>
<dbReference type="PROSITE" id="PS51450">
    <property type="entry name" value="LRR"/>
    <property type="match status" value="1"/>
</dbReference>
<proteinExistence type="predicted"/>